<dbReference type="EMBL" id="JAPWTJ010000803">
    <property type="protein sequence ID" value="KAJ8975558.1"/>
    <property type="molecule type" value="Genomic_DNA"/>
</dbReference>
<organism evidence="2 3">
    <name type="scientific">Molorchus minor</name>
    <dbReference type="NCBI Taxonomy" id="1323400"/>
    <lineage>
        <taxon>Eukaryota</taxon>
        <taxon>Metazoa</taxon>
        <taxon>Ecdysozoa</taxon>
        <taxon>Arthropoda</taxon>
        <taxon>Hexapoda</taxon>
        <taxon>Insecta</taxon>
        <taxon>Pterygota</taxon>
        <taxon>Neoptera</taxon>
        <taxon>Endopterygota</taxon>
        <taxon>Coleoptera</taxon>
        <taxon>Polyphaga</taxon>
        <taxon>Cucujiformia</taxon>
        <taxon>Chrysomeloidea</taxon>
        <taxon>Cerambycidae</taxon>
        <taxon>Lamiinae</taxon>
        <taxon>Monochamini</taxon>
        <taxon>Molorchus</taxon>
    </lineage>
</organism>
<gene>
    <name evidence="2" type="ORF">NQ317_000742</name>
</gene>
<dbReference type="Pfam" id="PF25767">
    <property type="entry name" value="ARM_TBCD_2nd"/>
    <property type="match status" value="1"/>
</dbReference>
<dbReference type="Proteomes" id="UP001162164">
    <property type="component" value="Unassembled WGS sequence"/>
</dbReference>
<dbReference type="PANTHER" id="PTHR12658">
    <property type="entry name" value="BETA-TUBULIN COFACTOR D"/>
    <property type="match status" value="1"/>
</dbReference>
<dbReference type="InterPro" id="IPR033162">
    <property type="entry name" value="TBCD"/>
</dbReference>
<comment type="caution">
    <text evidence="2">The sequence shown here is derived from an EMBL/GenBank/DDBJ whole genome shotgun (WGS) entry which is preliminary data.</text>
</comment>
<sequence length="211" mass="24103">MLTTRDEYDVKEKHMSSFFEWAIELSSNKNSNVFVKYGSLACVATILKHGKREDLLPYTRRLLTWIINAEFKNNSGSNIQKLVYKIVQRIGLTFLCPRVAAWRYKRGNRSLAANLSAGDVPNSSTDTSKADAIAETDVDVPDEVEEVIDQLIQGLRSLDSIVVCSQGHRQSNRTVTKRSWQMKLWELCWNYLAPENQMGLGMELFGLDYKM</sequence>
<protein>
    <recommendedName>
        <fullName evidence="1">Tubulin-folding cofactor D ARM repeats domain-containing protein</fullName>
    </recommendedName>
</protein>
<dbReference type="InterPro" id="IPR058033">
    <property type="entry name" value="ARM_TBCD_2nd"/>
</dbReference>
<evidence type="ECO:0000259" key="1">
    <source>
        <dbReference type="Pfam" id="PF25767"/>
    </source>
</evidence>
<feature type="domain" description="Tubulin-folding cofactor D ARM repeats" evidence="1">
    <location>
        <begin position="79"/>
        <end position="165"/>
    </location>
</feature>
<keyword evidence="3" id="KW-1185">Reference proteome</keyword>
<name>A0ABQ9JBJ7_9CUCU</name>
<accession>A0ABQ9JBJ7</accession>
<proteinExistence type="predicted"/>
<evidence type="ECO:0000313" key="3">
    <source>
        <dbReference type="Proteomes" id="UP001162164"/>
    </source>
</evidence>
<dbReference type="PANTHER" id="PTHR12658:SF0">
    <property type="entry name" value="TUBULIN-SPECIFIC CHAPERONE D"/>
    <property type="match status" value="1"/>
</dbReference>
<reference evidence="2" key="1">
    <citation type="journal article" date="2023" name="Insect Mol. Biol.">
        <title>Genome sequencing provides insights into the evolution of gene families encoding plant cell wall-degrading enzymes in longhorned beetles.</title>
        <authorList>
            <person name="Shin N.R."/>
            <person name="Okamura Y."/>
            <person name="Kirsch R."/>
            <person name="Pauchet Y."/>
        </authorList>
    </citation>
    <scope>NUCLEOTIDE SEQUENCE</scope>
    <source>
        <strain evidence="2">MMC_N1</strain>
    </source>
</reference>
<evidence type="ECO:0000313" key="2">
    <source>
        <dbReference type="EMBL" id="KAJ8975558.1"/>
    </source>
</evidence>